<dbReference type="Pfam" id="PF00174">
    <property type="entry name" value="Oxidored_molyb"/>
    <property type="match status" value="1"/>
</dbReference>
<feature type="domain" description="Oxidoreductase molybdopterin-binding" evidence="6">
    <location>
        <begin position="67"/>
        <end position="241"/>
    </location>
</feature>
<dbReference type="PANTHER" id="PTHR19372">
    <property type="entry name" value="SULFITE REDUCTASE"/>
    <property type="match status" value="1"/>
</dbReference>
<evidence type="ECO:0000256" key="1">
    <source>
        <dbReference type="ARBA" id="ARBA00001924"/>
    </source>
</evidence>
<keyword evidence="4" id="KW-0560">Oxidoreductase</keyword>
<comment type="cofactor">
    <cofactor evidence="1">
        <name>Mo-molybdopterin</name>
        <dbReference type="ChEBI" id="CHEBI:71302"/>
    </cofactor>
</comment>
<dbReference type="InterPro" id="IPR036374">
    <property type="entry name" value="OxRdtase_Mopterin-bd_sf"/>
</dbReference>
<dbReference type="GO" id="GO:0020037">
    <property type="term" value="F:heme binding"/>
    <property type="evidence" value="ECO:0007669"/>
    <property type="project" value="TreeGrafter"/>
</dbReference>
<dbReference type="EMBL" id="ML992678">
    <property type="protein sequence ID" value="KAF2211122.1"/>
    <property type="molecule type" value="Genomic_DNA"/>
</dbReference>
<evidence type="ECO:0000259" key="7">
    <source>
        <dbReference type="Pfam" id="PF03404"/>
    </source>
</evidence>
<dbReference type="InterPro" id="IPR000572">
    <property type="entry name" value="OxRdtase_Mopterin-bd_dom"/>
</dbReference>
<dbReference type="InterPro" id="IPR008335">
    <property type="entry name" value="Mopterin_OxRdtase_euk"/>
</dbReference>
<dbReference type="GO" id="GO:0008482">
    <property type="term" value="F:sulfite oxidase activity"/>
    <property type="evidence" value="ECO:0007669"/>
    <property type="project" value="TreeGrafter"/>
</dbReference>
<dbReference type="PRINTS" id="PR00407">
    <property type="entry name" value="EUMOPTERIN"/>
</dbReference>
<evidence type="ECO:0000259" key="6">
    <source>
        <dbReference type="Pfam" id="PF00174"/>
    </source>
</evidence>
<sequence length="377" mass="42590">MSATQIRLDEQLRDGANEEGNAQDNNSTNERSACLFMTPGFHLRPPPQPNDLDTFLTPESHLFQTIHMGKPTVSSQLYRLKIHGLVSNPYILTLSELKSSFPHTTITSFHECYGSPLQPPTKNLWRVGNVTWTGVRLRELLSRAGVVPSSQAEVDDDEGKYVWTDGLDSGKFAGFEADRYRKDLPLWKAWRDEVLVAWEMSGEALGWERGGPVRLVVPGWFGTNSTKWLCGIEVRDSRSTGLFTTRFYNEVGLNEDGVERIRPVWEVGVNSLIVRPREGEVLNDAEEGREVEVSGWAWSGPGVKRVEVSVDDGQSWLDADVVDRAEHEWQRFRKTLVLNAGSYCIVARAVSKNGDVQPLEGRRNHVHRVHIQVTDRR</sequence>
<proteinExistence type="predicted"/>
<keyword evidence="2" id="KW-0500">Molybdenum</keyword>
<dbReference type="Pfam" id="PF03404">
    <property type="entry name" value="Mo-co_dimer"/>
    <property type="match status" value="1"/>
</dbReference>
<dbReference type="Gene3D" id="2.60.40.650">
    <property type="match status" value="1"/>
</dbReference>
<dbReference type="GO" id="GO:0043546">
    <property type="term" value="F:molybdopterin cofactor binding"/>
    <property type="evidence" value="ECO:0007669"/>
    <property type="project" value="TreeGrafter"/>
</dbReference>
<reference evidence="8" key="1">
    <citation type="journal article" date="2020" name="Stud. Mycol.">
        <title>101 Dothideomycetes genomes: a test case for predicting lifestyles and emergence of pathogens.</title>
        <authorList>
            <person name="Haridas S."/>
            <person name="Albert R."/>
            <person name="Binder M."/>
            <person name="Bloem J."/>
            <person name="Labutti K."/>
            <person name="Salamov A."/>
            <person name="Andreopoulos B."/>
            <person name="Baker S."/>
            <person name="Barry K."/>
            <person name="Bills G."/>
            <person name="Bluhm B."/>
            <person name="Cannon C."/>
            <person name="Castanera R."/>
            <person name="Culley D."/>
            <person name="Daum C."/>
            <person name="Ezra D."/>
            <person name="Gonzalez J."/>
            <person name="Henrissat B."/>
            <person name="Kuo A."/>
            <person name="Liang C."/>
            <person name="Lipzen A."/>
            <person name="Lutzoni F."/>
            <person name="Magnuson J."/>
            <person name="Mondo S."/>
            <person name="Nolan M."/>
            <person name="Ohm R."/>
            <person name="Pangilinan J."/>
            <person name="Park H.-J."/>
            <person name="Ramirez L."/>
            <person name="Alfaro M."/>
            <person name="Sun H."/>
            <person name="Tritt A."/>
            <person name="Yoshinaga Y."/>
            <person name="Zwiers L.-H."/>
            <person name="Turgeon B."/>
            <person name="Goodwin S."/>
            <person name="Spatafora J."/>
            <person name="Crous P."/>
            <person name="Grigoriev I."/>
        </authorList>
    </citation>
    <scope>NUCLEOTIDE SEQUENCE</scope>
    <source>
        <strain evidence="8">SCOH1-5</strain>
    </source>
</reference>
<feature type="compositionally biased region" description="Polar residues" evidence="5">
    <location>
        <begin position="20"/>
        <end position="30"/>
    </location>
</feature>
<dbReference type="GO" id="GO:0006790">
    <property type="term" value="P:sulfur compound metabolic process"/>
    <property type="evidence" value="ECO:0007669"/>
    <property type="project" value="TreeGrafter"/>
</dbReference>
<feature type="domain" description="Moybdenum cofactor oxidoreductase dimerisation" evidence="7">
    <location>
        <begin position="264"/>
        <end position="359"/>
    </location>
</feature>
<dbReference type="GO" id="GO:0030151">
    <property type="term" value="F:molybdenum ion binding"/>
    <property type="evidence" value="ECO:0007669"/>
    <property type="project" value="InterPro"/>
</dbReference>
<dbReference type="PANTHER" id="PTHR19372:SF7">
    <property type="entry name" value="SULFITE OXIDASE, MITOCHONDRIAL"/>
    <property type="match status" value="1"/>
</dbReference>
<feature type="compositionally biased region" description="Basic and acidic residues" evidence="5">
    <location>
        <begin position="7"/>
        <end position="16"/>
    </location>
</feature>
<organism evidence="8 9">
    <name type="scientific">Cercospora zeae-maydis SCOH1-5</name>
    <dbReference type="NCBI Taxonomy" id="717836"/>
    <lineage>
        <taxon>Eukaryota</taxon>
        <taxon>Fungi</taxon>
        <taxon>Dikarya</taxon>
        <taxon>Ascomycota</taxon>
        <taxon>Pezizomycotina</taxon>
        <taxon>Dothideomycetes</taxon>
        <taxon>Dothideomycetidae</taxon>
        <taxon>Mycosphaerellales</taxon>
        <taxon>Mycosphaerellaceae</taxon>
        <taxon>Cercospora</taxon>
    </lineage>
</organism>
<dbReference type="AlphaFoldDB" id="A0A6A6FCJ0"/>
<evidence type="ECO:0000256" key="2">
    <source>
        <dbReference type="ARBA" id="ARBA00022505"/>
    </source>
</evidence>
<evidence type="ECO:0008006" key="10">
    <source>
        <dbReference type="Google" id="ProtNLM"/>
    </source>
</evidence>
<evidence type="ECO:0000313" key="9">
    <source>
        <dbReference type="Proteomes" id="UP000799539"/>
    </source>
</evidence>
<dbReference type="Gene3D" id="3.90.420.10">
    <property type="entry name" value="Oxidoreductase, molybdopterin-binding domain"/>
    <property type="match status" value="1"/>
</dbReference>
<dbReference type="InterPro" id="IPR005066">
    <property type="entry name" value="MoCF_OxRdtse_dimer"/>
</dbReference>
<evidence type="ECO:0000256" key="5">
    <source>
        <dbReference type="SAM" id="MobiDB-lite"/>
    </source>
</evidence>
<name>A0A6A6FCJ0_9PEZI</name>
<evidence type="ECO:0000256" key="3">
    <source>
        <dbReference type="ARBA" id="ARBA00022723"/>
    </source>
</evidence>
<evidence type="ECO:0000313" key="8">
    <source>
        <dbReference type="EMBL" id="KAF2211122.1"/>
    </source>
</evidence>
<keyword evidence="9" id="KW-1185">Reference proteome</keyword>
<dbReference type="SUPFAM" id="SSF81296">
    <property type="entry name" value="E set domains"/>
    <property type="match status" value="1"/>
</dbReference>
<dbReference type="Proteomes" id="UP000799539">
    <property type="component" value="Unassembled WGS sequence"/>
</dbReference>
<dbReference type="GO" id="GO:0005739">
    <property type="term" value="C:mitochondrion"/>
    <property type="evidence" value="ECO:0007669"/>
    <property type="project" value="TreeGrafter"/>
</dbReference>
<protein>
    <recommendedName>
        <fullName evidence="10">Oxidoreductase molybdopterin-binding domain-containing protein</fullName>
    </recommendedName>
</protein>
<gene>
    <name evidence="8" type="ORF">CERZMDRAFT_91036</name>
</gene>
<dbReference type="OrthoDB" id="10051395at2759"/>
<feature type="region of interest" description="Disordered" evidence="5">
    <location>
        <begin position="1"/>
        <end position="30"/>
    </location>
</feature>
<dbReference type="InterPro" id="IPR014756">
    <property type="entry name" value="Ig_E-set"/>
</dbReference>
<evidence type="ECO:0000256" key="4">
    <source>
        <dbReference type="ARBA" id="ARBA00023002"/>
    </source>
</evidence>
<dbReference type="SUPFAM" id="SSF56524">
    <property type="entry name" value="Oxidoreductase molybdopterin-binding domain"/>
    <property type="match status" value="1"/>
</dbReference>
<keyword evidence="3" id="KW-0479">Metal-binding</keyword>
<accession>A0A6A6FCJ0</accession>